<reference evidence="1" key="1">
    <citation type="submission" date="2022-10" db="EMBL/GenBank/DDBJ databases">
        <title>Gaoshiqiia sediminis gen. nov., sp. nov., isolated from coastal sediment.</title>
        <authorList>
            <person name="Yu W.X."/>
            <person name="Mu D.S."/>
            <person name="Du J.Z."/>
            <person name="Liang Y.Q."/>
        </authorList>
    </citation>
    <scope>NUCLEOTIDE SEQUENCE</scope>
    <source>
        <strain evidence="1">A06</strain>
    </source>
</reference>
<dbReference type="EMBL" id="JAPAAF010000011">
    <property type="protein sequence ID" value="MCW0482990.1"/>
    <property type="molecule type" value="Genomic_DNA"/>
</dbReference>
<protein>
    <recommendedName>
        <fullName evidence="3">Cupin domain-containing protein</fullName>
    </recommendedName>
</protein>
<dbReference type="Proteomes" id="UP001163821">
    <property type="component" value="Unassembled WGS sequence"/>
</dbReference>
<gene>
    <name evidence="1" type="ORF">N2K84_09640</name>
</gene>
<dbReference type="InterPro" id="IPR014710">
    <property type="entry name" value="RmlC-like_jellyroll"/>
</dbReference>
<comment type="caution">
    <text evidence="1">The sequence shown here is derived from an EMBL/GenBank/DDBJ whole genome shotgun (WGS) entry which is preliminary data.</text>
</comment>
<evidence type="ECO:0000313" key="1">
    <source>
        <dbReference type="EMBL" id="MCW0482990.1"/>
    </source>
</evidence>
<dbReference type="Gene3D" id="2.60.120.10">
    <property type="entry name" value="Jelly Rolls"/>
    <property type="match status" value="1"/>
</dbReference>
<organism evidence="1 2">
    <name type="scientific">Gaoshiqia sediminis</name>
    <dbReference type="NCBI Taxonomy" id="2986998"/>
    <lineage>
        <taxon>Bacteria</taxon>
        <taxon>Pseudomonadati</taxon>
        <taxon>Bacteroidota</taxon>
        <taxon>Bacteroidia</taxon>
        <taxon>Marinilabiliales</taxon>
        <taxon>Prolixibacteraceae</taxon>
        <taxon>Gaoshiqia</taxon>
    </lineage>
</organism>
<sequence>MKIKKENIPVAMEGPGTFMRVQPDFGGMTVCFNEFPKGTDFTPLLKGLENDSCHCPHWGYILSGSLLVKYDDETQEILNEGDLFFLPHGHTVIVQEDVKFIEFSPSKEFKEVIDHVANVMAGKG</sequence>
<accession>A0AA42CA41</accession>
<name>A0AA42CA41_9BACT</name>
<dbReference type="AlphaFoldDB" id="A0AA42CA41"/>
<proteinExistence type="predicted"/>
<evidence type="ECO:0008006" key="3">
    <source>
        <dbReference type="Google" id="ProtNLM"/>
    </source>
</evidence>
<keyword evidence="2" id="KW-1185">Reference proteome</keyword>
<dbReference type="InterPro" id="IPR011051">
    <property type="entry name" value="RmlC_Cupin_sf"/>
</dbReference>
<dbReference type="SUPFAM" id="SSF51182">
    <property type="entry name" value="RmlC-like cupins"/>
    <property type="match status" value="1"/>
</dbReference>
<evidence type="ECO:0000313" key="2">
    <source>
        <dbReference type="Proteomes" id="UP001163821"/>
    </source>
</evidence>
<dbReference type="RefSeq" id="WP_282591593.1">
    <property type="nucleotide sequence ID" value="NZ_JAPAAF010000011.1"/>
</dbReference>